<feature type="domain" description="Cytochrome C Planctomycete-type" evidence="2">
    <location>
        <begin position="36"/>
        <end position="94"/>
    </location>
</feature>
<reference evidence="3" key="1">
    <citation type="submission" date="2018-05" db="EMBL/GenBank/DDBJ databases">
        <authorList>
            <person name="Lanie J.A."/>
            <person name="Ng W.-L."/>
            <person name="Kazmierczak K.M."/>
            <person name="Andrzejewski T.M."/>
            <person name="Davidsen T.M."/>
            <person name="Wayne K.J."/>
            <person name="Tettelin H."/>
            <person name="Glass J.I."/>
            <person name="Rusch D."/>
            <person name="Podicherti R."/>
            <person name="Tsui H.-C.T."/>
            <person name="Winkler M.E."/>
        </authorList>
    </citation>
    <scope>NUCLEOTIDE SEQUENCE</scope>
</reference>
<dbReference type="InterPro" id="IPR011444">
    <property type="entry name" value="DUF1549"/>
</dbReference>
<dbReference type="AlphaFoldDB" id="A0A383BMR8"/>
<evidence type="ECO:0000259" key="1">
    <source>
        <dbReference type="Pfam" id="PF07583"/>
    </source>
</evidence>
<dbReference type="GO" id="GO:0020037">
    <property type="term" value="F:heme binding"/>
    <property type="evidence" value="ECO:0007669"/>
    <property type="project" value="InterPro"/>
</dbReference>
<dbReference type="InterPro" id="IPR036909">
    <property type="entry name" value="Cyt_c-like_dom_sf"/>
</dbReference>
<dbReference type="InterPro" id="IPR011429">
    <property type="entry name" value="Cyt_c_Planctomycete-type"/>
</dbReference>
<accession>A0A383BMR8</accession>
<evidence type="ECO:0008006" key="4">
    <source>
        <dbReference type="Google" id="ProtNLM"/>
    </source>
</evidence>
<dbReference type="GO" id="GO:0009055">
    <property type="term" value="F:electron transfer activity"/>
    <property type="evidence" value="ECO:0007669"/>
    <property type="project" value="InterPro"/>
</dbReference>
<gene>
    <name evidence="3" type="ORF">METZ01_LOCUS474066</name>
</gene>
<organism evidence="3">
    <name type="scientific">marine metagenome</name>
    <dbReference type="NCBI Taxonomy" id="408172"/>
    <lineage>
        <taxon>unclassified sequences</taxon>
        <taxon>metagenomes</taxon>
        <taxon>ecological metagenomes</taxon>
    </lineage>
</organism>
<feature type="domain" description="DUF1549" evidence="1">
    <location>
        <begin position="142"/>
        <end position="204"/>
    </location>
</feature>
<feature type="non-terminal residue" evidence="3">
    <location>
        <position position="204"/>
    </location>
</feature>
<dbReference type="SUPFAM" id="SSF46626">
    <property type="entry name" value="Cytochrome c"/>
    <property type="match status" value="1"/>
</dbReference>
<dbReference type="Pfam" id="PF07583">
    <property type="entry name" value="PSCyt2"/>
    <property type="match status" value="1"/>
</dbReference>
<sequence>MKLYFLLLFGGLPLLVTAEDDIHFNRDVRPILSNNCFACHGQDAKKRKAKLRLDQRKDALVDRDGSRAIIPGNLKESEFWQRINSNDPDEVMPPVKTKKILSAAEKNTLKRWIQQGAKYEAHWSFIPPRKSKIPQISGVSNPINAFLQSRLSKEGLQPAEVAKSGTLVRRLFLDLIGLPPTPTEVDAFLSDKSPKAWEKLIDKL</sequence>
<dbReference type="PANTHER" id="PTHR35889:SF3">
    <property type="entry name" value="F-BOX DOMAIN-CONTAINING PROTEIN"/>
    <property type="match status" value="1"/>
</dbReference>
<name>A0A383BMR8_9ZZZZ</name>
<dbReference type="Gene3D" id="1.10.760.10">
    <property type="entry name" value="Cytochrome c-like domain"/>
    <property type="match status" value="1"/>
</dbReference>
<dbReference type="Pfam" id="PF07635">
    <property type="entry name" value="PSCyt1"/>
    <property type="match status" value="1"/>
</dbReference>
<evidence type="ECO:0000313" key="3">
    <source>
        <dbReference type="EMBL" id="SVE21212.1"/>
    </source>
</evidence>
<protein>
    <recommendedName>
        <fullName evidence="4">Cytochrome c domain-containing protein</fullName>
    </recommendedName>
</protein>
<evidence type="ECO:0000259" key="2">
    <source>
        <dbReference type="Pfam" id="PF07635"/>
    </source>
</evidence>
<proteinExistence type="predicted"/>
<dbReference type="PANTHER" id="PTHR35889">
    <property type="entry name" value="CYCLOINULO-OLIGOSACCHARIDE FRUCTANOTRANSFERASE-RELATED"/>
    <property type="match status" value="1"/>
</dbReference>
<dbReference type="EMBL" id="UINC01201740">
    <property type="protein sequence ID" value="SVE21212.1"/>
    <property type="molecule type" value="Genomic_DNA"/>
</dbReference>